<dbReference type="PANTHER" id="PTHR11695">
    <property type="entry name" value="ALCOHOL DEHYDROGENASE RELATED"/>
    <property type="match status" value="1"/>
</dbReference>
<evidence type="ECO:0000313" key="2">
    <source>
        <dbReference type="EMBL" id="OEO31029.1"/>
    </source>
</evidence>
<dbReference type="Pfam" id="PF13602">
    <property type="entry name" value="ADH_zinc_N_2"/>
    <property type="match status" value="1"/>
</dbReference>
<dbReference type="InterPro" id="IPR050700">
    <property type="entry name" value="YIM1/Zinc_Alcohol_DH_Fams"/>
</dbReference>
<proteinExistence type="predicted"/>
<dbReference type="Proteomes" id="UP000095463">
    <property type="component" value="Unassembled WGS sequence"/>
</dbReference>
<dbReference type="Gene3D" id="3.40.50.720">
    <property type="entry name" value="NAD(P)-binding Rossmann-like Domain"/>
    <property type="match status" value="1"/>
</dbReference>
<dbReference type="Gene3D" id="3.90.180.10">
    <property type="entry name" value="Medium-chain alcohol dehydrogenases, catalytic domain"/>
    <property type="match status" value="1"/>
</dbReference>
<gene>
    <name evidence="2" type="ORF">VW23_018235</name>
</gene>
<dbReference type="SUPFAM" id="SSF50129">
    <property type="entry name" value="GroES-like"/>
    <property type="match status" value="1"/>
</dbReference>
<keyword evidence="3" id="KW-1185">Reference proteome</keyword>
<dbReference type="InterPro" id="IPR020843">
    <property type="entry name" value="ER"/>
</dbReference>
<dbReference type="CDD" id="cd05289">
    <property type="entry name" value="MDR_like_2"/>
    <property type="match status" value="1"/>
</dbReference>
<dbReference type="GO" id="GO:0016491">
    <property type="term" value="F:oxidoreductase activity"/>
    <property type="evidence" value="ECO:0007669"/>
    <property type="project" value="InterPro"/>
</dbReference>
<organism evidence="2 3">
    <name type="scientific">Devosia insulae DS-56</name>
    <dbReference type="NCBI Taxonomy" id="1116389"/>
    <lineage>
        <taxon>Bacteria</taxon>
        <taxon>Pseudomonadati</taxon>
        <taxon>Pseudomonadota</taxon>
        <taxon>Alphaproteobacteria</taxon>
        <taxon>Hyphomicrobiales</taxon>
        <taxon>Devosiaceae</taxon>
        <taxon>Devosia</taxon>
    </lineage>
</organism>
<protein>
    <recommendedName>
        <fullName evidence="1">Enoyl reductase (ER) domain-containing protein</fullName>
    </recommendedName>
</protein>
<dbReference type="SUPFAM" id="SSF51735">
    <property type="entry name" value="NAD(P)-binding Rossmann-fold domains"/>
    <property type="match status" value="1"/>
</dbReference>
<dbReference type="EMBL" id="LAJE02000173">
    <property type="protein sequence ID" value="OEO31029.1"/>
    <property type="molecule type" value="Genomic_DNA"/>
</dbReference>
<dbReference type="SMART" id="SM00829">
    <property type="entry name" value="PKS_ER"/>
    <property type="match status" value="1"/>
</dbReference>
<dbReference type="RefSeq" id="WP_069909765.1">
    <property type="nucleotide sequence ID" value="NZ_LAJE02000173.1"/>
</dbReference>
<dbReference type="Pfam" id="PF08240">
    <property type="entry name" value="ADH_N"/>
    <property type="match status" value="1"/>
</dbReference>
<dbReference type="InterPro" id="IPR013154">
    <property type="entry name" value="ADH-like_N"/>
</dbReference>
<accession>A0A1E5XR15</accession>
<reference evidence="2 3" key="1">
    <citation type="journal article" date="2015" name="Genome Announc.">
        <title>Genome Assemblies of Three Soil-Associated Devosia species: D. insulae, D. limi, and D. soli.</title>
        <authorList>
            <person name="Hassan Y.I."/>
            <person name="Lepp D."/>
            <person name="Zhou T."/>
        </authorList>
    </citation>
    <scope>NUCLEOTIDE SEQUENCE [LARGE SCALE GENOMIC DNA]</scope>
    <source>
        <strain evidence="2 3">DS-56</strain>
    </source>
</reference>
<feature type="domain" description="Enoyl reductase (ER)" evidence="1">
    <location>
        <begin position="10"/>
        <end position="298"/>
    </location>
</feature>
<comment type="caution">
    <text evidence="2">The sequence shown here is derived from an EMBL/GenBank/DDBJ whole genome shotgun (WGS) entry which is preliminary data.</text>
</comment>
<dbReference type="AlphaFoldDB" id="A0A1E5XR15"/>
<dbReference type="PANTHER" id="PTHR11695:SF294">
    <property type="entry name" value="RETICULON-4-INTERACTING PROTEIN 1, MITOCHONDRIAL"/>
    <property type="match status" value="1"/>
</dbReference>
<evidence type="ECO:0000313" key="3">
    <source>
        <dbReference type="Proteomes" id="UP000095463"/>
    </source>
</evidence>
<dbReference type="InterPro" id="IPR036291">
    <property type="entry name" value="NAD(P)-bd_dom_sf"/>
</dbReference>
<dbReference type="InterPro" id="IPR011032">
    <property type="entry name" value="GroES-like_sf"/>
</dbReference>
<evidence type="ECO:0000259" key="1">
    <source>
        <dbReference type="SMART" id="SM00829"/>
    </source>
</evidence>
<sequence length="300" mass="30309">MKSSRLVAYGDSSQIKIEDVAQPVPGAGEVLVKVAASGLNHVETYLRQGYLAQMMPLELPATLGIDLAGEVAEVGHGVTQFAKGDRVIGRLQITGKGSHADYAVAAVTQLAKLPANVSYEAGATLGLVGLTGRQAVDAAGVKRGDRVLVTGALGNVGRAAIQYLKDLGITAVAGVQASQLADAKTLGVDALVATDVPAGSFDAAVDTVGGDVAAAAIRAVKDGATVAGVAGFPEGAGADGRVKVQNVMSGDNAAMLQKIADAAGRGELVIPVTKTFPLDQLGAAYDFLATRPEGKVIITR</sequence>
<name>A0A1E5XR15_9HYPH</name>